<organism evidence="3 4">
    <name type="scientific">Rhodobacter xanthinilyticus</name>
    <dbReference type="NCBI Taxonomy" id="1850250"/>
    <lineage>
        <taxon>Bacteria</taxon>
        <taxon>Pseudomonadati</taxon>
        <taxon>Pseudomonadota</taxon>
        <taxon>Alphaproteobacteria</taxon>
        <taxon>Rhodobacterales</taxon>
        <taxon>Rhodobacter group</taxon>
        <taxon>Rhodobacter</taxon>
    </lineage>
</organism>
<dbReference type="GO" id="GO:0009425">
    <property type="term" value="C:bacterial-type flagellum basal body"/>
    <property type="evidence" value="ECO:0007669"/>
    <property type="project" value="UniProtKB-SubCell"/>
</dbReference>
<dbReference type="InterPro" id="IPR001444">
    <property type="entry name" value="Flag_bb_rod_N"/>
</dbReference>
<keyword evidence="4" id="KW-1185">Reference proteome</keyword>
<proteinExistence type="predicted"/>
<gene>
    <name evidence="3" type="ORF">LPB142_00215</name>
</gene>
<sequence>MFEKLEIMQMAQAMASNASLRQTAVTQNIANADTPGYVARDVATFADTYESDDAAGLRKTRSGHIGADTTYSAEIRARADQSAMSPNGNAVSLEEEMVSSVNAKRQHDLALTIYKTSMGILRTSLGRT</sequence>
<dbReference type="NCBIfam" id="NF009270">
    <property type="entry name" value="PRK12627.1"/>
    <property type="match status" value="1"/>
</dbReference>
<dbReference type="EMBL" id="CP017781">
    <property type="protein sequence ID" value="AOZ67936.1"/>
    <property type="molecule type" value="Genomic_DNA"/>
</dbReference>
<protein>
    <recommendedName>
        <fullName evidence="2">Flagellar basal body rod protein N-terminal domain-containing protein</fullName>
    </recommendedName>
</protein>
<evidence type="ECO:0000313" key="3">
    <source>
        <dbReference type="EMBL" id="AOZ67936.1"/>
    </source>
</evidence>
<accession>A0A1D9M7U3</accession>
<dbReference type="Proteomes" id="UP000176562">
    <property type="component" value="Chromosome"/>
</dbReference>
<evidence type="ECO:0000259" key="2">
    <source>
        <dbReference type="Pfam" id="PF00460"/>
    </source>
</evidence>
<reference evidence="3 4" key="1">
    <citation type="submission" date="2016-10" db="EMBL/GenBank/DDBJ databases">
        <title>Rhodobacter sp. LPB0142, isolated from sea water.</title>
        <authorList>
            <person name="Kim E."/>
            <person name="Yi H."/>
        </authorList>
    </citation>
    <scope>NUCLEOTIDE SEQUENCE [LARGE SCALE GENOMIC DNA]</scope>
    <source>
        <strain evidence="3 4">LPB0142</strain>
    </source>
</reference>
<name>A0A1D9M7U3_9RHOB</name>
<evidence type="ECO:0000256" key="1">
    <source>
        <dbReference type="ARBA" id="ARBA00004117"/>
    </source>
</evidence>
<dbReference type="KEGG" id="rhp:LPB142_00215"/>
<comment type="subcellular location">
    <subcellularLocation>
        <location evidence="1">Bacterial flagellum basal body</location>
    </subcellularLocation>
</comment>
<evidence type="ECO:0000313" key="4">
    <source>
        <dbReference type="Proteomes" id="UP000176562"/>
    </source>
</evidence>
<dbReference type="RefSeq" id="WP_071165190.1">
    <property type="nucleotide sequence ID" value="NZ_CP017781.1"/>
</dbReference>
<dbReference type="AlphaFoldDB" id="A0A1D9M7U3"/>
<feature type="domain" description="Flagellar basal body rod protein N-terminal" evidence="2">
    <location>
        <begin position="15"/>
        <end position="37"/>
    </location>
</feature>
<dbReference type="Pfam" id="PF00460">
    <property type="entry name" value="Flg_bb_rod"/>
    <property type="match status" value="1"/>
</dbReference>
<dbReference type="STRING" id="1850250.LPB142_00215"/>